<accession>A0ABW1WHY9</accession>
<comment type="caution">
    <text evidence="1">The sequence shown here is derived from an EMBL/GenBank/DDBJ whole genome shotgun (WGS) entry which is preliminary data.</text>
</comment>
<organism evidence="1 2">
    <name type="scientific">Sporolactobacillus kofuensis</name>
    <dbReference type="NCBI Taxonomy" id="269672"/>
    <lineage>
        <taxon>Bacteria</taxon>
        <taxon>Bacillati</taxon>
        <taxon>Bacillota</taxon>
        <taxon>Bacilli</taxon>
        <taxon>Bacillales</taxon>
        <taxon>Sporolactobacillaceae</taxon>
        <taxon>Sporolactobacillus</taxon>
    </lineage>
</organism>
<reference evidence="2" key="1">
    <citation type="journal article" date="2019" name="Int. J. Syst. Evol. Microbiol.">
        <title>The Global Catalogue of Microorganisms (GCM) 10K type strain sequencing project: providing services to taxonomists for standard genome sequencing and annotation.</title>
        <authorList>
            <consortium name="The Broad Institute Genomics Platform"/>
            <consortium name="The Broad Institute Genome Sequencing Center for Infectious Disease"/>
            <person name="Wu L."/>
            <person name="Ma J."/>
        </authorList>
    </citation>
    <scope>NUCLEOTIDE SEQUENCE [LARGE SCALE GENOMIC DNA]</scope>
    <source>
        <strain evidence="2">CCUG 42001</strain>
    </source>
</reference>
<name>A0ABW1WHY9_9BACL</name>
<sequence length="56" mass="6684">MTRPESGVIRTEWIRIRAESGDPTRMELNPNRIRCYPNRIWTIGMKTSPMFLGYRK</sequence>
<proteinExistence type="predicted"/>
<evidence type="ECO:0000313" key="1">
    <source>
        <dbReference type="EMBL" id="MFC6387237.1"/>
    </source>
</evidence>
<evidence type="ECO:0000313" key="2">
    <source>
        <dbReference type="Proteomes" id="UP001596267"/>
    </source>
</evidence>
<dbReference type="EMBL" id="JBHSTQ010000012">
    <property type="protein sequence ID" value="MFC6387237.1"/>
    <property type="molecule type" value="Genomic_DNA"/>
</dbReference>
<dbReference type="Proteomes" id="UP001596267">
    <property type="component" value="Unassembled WGS sequence"/>
</dbReference>
<gene>
    <name evidence="1" type="ORF">ACFP7A_11530</name>
</gene>
<keyword evidence="2" id="KW-1185">Reference proteome</keyword>
<protein>
    <submittedName>
        <fullName evidence="1">Uncharacterized protein</fullName>
    </submittedName>
</protein>